<dbReference type="EMBL" id="RCMI01000588">
    <property type="protein sequence ID" value="KAG2904538.1"/>
    <property type="molecule type" value="Genomic_DNA"/>
</dbReference>
<feature type="region of interest" description="Disordered" evidence="1">
    <location>
        <begin position="1"/>
        <end position="41"/>
    </location>
</feature>
<sequence>MMDMQEIKERRPRLQRNGDDDDDTEQTETDPMVPDTPTPRRSQPEIWVRFVMDKIWSVAFLGVACLGLYEADFVSDLLHAPHANRSLVHLGIFFGTLLGVFGCYIEVYRSLILGEHVHYETAKTATHGMLVSMLASGFCLAIGMWPVWHWLTLPYLFMWSWGVVVQLLVILPPVLQRVVFVVAYLWFMHSYLSKFLVGVQ</sequence>
<proteinExistence type="predicted"/>
<evidence type="ECO:0000313" key="10">
    <source>
        <dbReference type="Proteomes" id="UP000251314"/>
    </source>
</evidence>
<keyword evidence="2" id="KW-0812">Transmembrane</keyword>
<evidence type="ECO:0000313" key="5">
    <source>
        <dbReference type="EMBL" id="KAG2931507.1"/>
    </source>
</evidence>
<evidence type="ECO:0008006" key="11">
    <source>
        <dbReference type="Google" id="ProtNLM"/>
    </source>
</evidence>
<evidence type="ECO:0000256" key="2">
    <source>
        <dbReference type="SAM" id="Phobius"/>
    </source>
</evidence>
<reference evidence="3" key="2">
    <citation type="submission" date="2018-10" db="EMBL/GenBank/DDBJ databases">
        <title>Effector identification in a new, highly contiguous assembly of the strawberry crown rot pathogen Phytophthora cactorum.</title>
        <authorList>
            <person name="Armitage A.D."/>
            <person name="Nellist C.F."/>
            <person name="Bates H."/>
            <person name="Vickerstaff R.J."/>
            <person name="Harrison R.J."/>
        </authorList>
    </citation>
    <scope>NUCLEOTIDE SEQUENCE</scope>
    <source>
        <strain evidence="3">15-7</strain>
        <strain evidence="4">4032</strain>
        <strain evidence="5">4040</strain>
        <strain evidence="6">P415</strain>
        <strain evidence="7">P421</strain>
    </source>
</reference>
<dbReference type="PANTHER" id="PTHR31134:SF1">
    <property type="entry name" value="TRANSMEMBRANE PROTEIN 128"/>
    <property type="match status" value="1"/>
</dbReference>
<dbReference type="PANTHER" id="PTHR31134">
    <property type="entry name" value="TRANSMEMBRANE PROTEIN 128"/>
    <property type="match status" value="1"/>
</dbReference>
<dbReference type="Proteomes" id="UP000774804">
    <property type="component" value="Unassembled WGS sequence"/>
</dbReference>
<dbReference type="EMBL" id="RCMK01000393">
    <property type="protein sequence ID" value="KAG2931507.1"/>
    <property type="molecule type" value="Genomic_DNA"/>
</dbReference>
<evidence type="ECO:0000256" key="1">
    <source>
        <dbReference type="SAM" id="MobiDB-lite"/>
    </source>
</evidence>
<feature type="transmembrane region" description="Helical" evidence="2">
    <location>
        <begin position="50"/>
        <end position="69"/>
    </location>
</feature>
<evidence type="ECO:0000313" key="3">
    <source>
        <dbReference type="EMBL" id="KAG2860306.1"/>
    </source>
</evidence>
<reference evidence="9 10" key="1">
    <citation type="submission" date="2018-01" db="EMBL/GenBank/DDBJ databases">
        <title>Draft genome of the strawberry crown rot pathogen Phytophthora cactorum.</title>
        <authorList>
            <person name="Armitage A.D."/>
            <person name="Lysoe E."/>
            <person name="Nellist C.F."/>
            <person name="Harrison R.J."/>
            <person name="Brurberg M.B."/>
        </authorList>
    </citation>
    <scope>NUCLEOTIDE SEQUENCE [LARGE SCALE GENOMIC DNA]</scope>
    <source>
        <strain evidence="9 10">10300</strain>
    </source>
</reference>
<evidence type="ECO:0000313" key="6">
    <source>
        <dbReference type="EMBL" id="KAG2977462.1"/>
    </source>
</evidence>
<dbReference type="Pfam" id="PF20479">
    <property type="entry name" value="TMEM128"/>
    <property type="match status" value="1"/>
</dbReference>
<keyword evidence="2" id="KW-0472">Membrane</keyword>
<dbReference type="Proteomes" id="UP000697107">
    <property type="component" value="Unassembled WGS sequence"/>
</dbReference>
<evidence type="ECO:0000313" key="4">
    <source>
        <dbReference type="EMBL" id="KAG2904538.1"/>
    </source>
</evidence>
<dbReference type="Proteomes" id="UP000760860">
    <property type="component" value="Unassembled WGS sequence"/>
</dbReference>
<dbReference type="EMBL" id="RCML01000425">
    <property type="protein sequence ID" value="KAG2977462.1"/>
    <property type="molecule type" value="Genomic_DNA"/>
</dbReference>
<gene>
    <name evidence="8" type="ORF">JG687_00014760</name>
    <name evidence="9" type="ORF">PC110_g20577</name>
    <name evidence="3" type="ORF">PC113_g8187</name>
    <name evidence="4" type="ORF">PC115_g14936</name>
    <name evidence="5" type="ORF">PC117_g13453</name>
    <name evidence="6" type="ORF">PC118_g12873</name>
    <name evidence="7" type="ORF">PC129_g17604</name>
</gene>
<dbReference type="Proteomes" id="UP000736787">
    <property type="component" value="Unassembled WGS sequence"/>
</dbReference>
<keyword evidence="2" id="KW-1133">Transmembrane helix</keyword>
<reference evidence="8" key="3">
    <citation type="submission" date="2021-01" db="EMBL/GenBank/DDBJ databases">
        <title>Phytophthora aleatoria, a newly-described species from Pinus radiata is distinct from Phytophthora cactorum isolates based on comparative genomics.</title>
        <authorList>
            <person name="Mcdougal R."/>
            <person name="Panda P."/>
            <person name="Williams N."/>
            <person name="Studholme D.J."/>
        </authorList>
    </citation>
    <scope>NUCLEOTIDE SEQUENCE</scope>
    <source>
        <strain evidence="8">NZFS 3830</strain>
    </source>
</reference>
<feature type="compositionally biased region" description="Acidic residues" evidence="1">
    <location>
        <begin position="19"/>
        <end position="28"/>
    </location>
</feature>
<dbReference type="EMBL" id="JAENGZ010001230">
    <property type="protein sequence ID" value="KAG6949596.1"/>
    <property type="molecule type" value="Genomic_DNA"/>
</dbReference>
<feature type="transmembrane region" description="Helical" evidence="2">
    <location>
        <begin position="89"/>
        <end position="108"/>
    </location>
</feature>
<evidence type="ECO:0000313" key="8">
    <source>
        <dbReference type="EMBL" id="KAG6949596.1"/>
    </source>
</evidence>
<protein>
    <recommendedName>
        <fullName evidence="11">Transmembrane protein</fullName>
    </recommendedName>
</protein>
<dbReference type="VEuPathDB" id="FungiDB:PC110_g20577"/>
<organism evidence="9 10">
    <name type="scientific">Phytophthora cactorum</name>
    <dbReference type="NCBI Taxonomy" id="29920"/>
    <lineage>
        <taxon>Eukaryota</taxon>
        <taxon>Sar</taxon>
        <taxon>Stramenopiles</taxon>
        <taxon>Oomycota</taxon>
        <taxon>Peronosporomycetes</taxon>
        <taxon>Peronosporales</taxon>
        <taxon>Peronosporaceae</taxon>
        <taxon>Phytophthora</taxon>
    </lineage>
</organism>
<feature type="transmembrane region" description="Helical" evidence="2">
    <location>
        <begin position="129"/>
        <end position="151"/>
    </location>
</feature>
<dbReference type="Proteomes" id="UP000688947">
    <property type="component" value="Unassembled WGS sequence"/>
</dbReference>
<accession>A0A329RE92</accession>
<evidence type="ECO:0000313" key="9">
    <source>
        <dbReference type="EMBL" id="RAW22987.1"/>
    </source>
</evidence>
<comment type="caution">
    <text evidence="9">The sequence shown here is derived from an EMBL/GenBank/DDBJ whole genome shotgun (WGS) entry which is preliminary data.</text>
</comment>
<evidence type="ECO:0000313" key="7">
    <source>
        <dbReference type="EMBL" id="KAG3211416.1"/>
    </source>
</evidence>
<dbReference type="InterPro" id="IPR033579">
    <property type="entry name" value="TMEM128"/>
</dbReference>
<dbReference type="AlphaFoldDB" id="A0A329RE92"/>
<dbReference type="EMBL" id="RCMG01000188">
    <property type="protein sequence ID" value="KAG2860306.1"/>
    <property type="molecule type" value="Genomic_DNA"/>
</dbReference>
<dbReference type="EMBL" id="RCMV01000958">
    <property type="protein sequence ID" value="KAG3211416.1"/>
    <property type="molecule type" value="Genomic_DNA"/>
</dbReference>
<dbReference type="OrthoDB" id="58903at2759"/>
<name>A0A329RE92_9STRA</name>
<keyword evidence="10" id="KW-1185">Reference proteome</keyword>
<dbReference type="EMBL" id="MJFZ01001161">
    <property type="protein sequence ID" value="RAW22987.1"/>
    <property type="molecule type" value="Genomic_DNA"/>
</dbReference>
<dbReference type="Proteomes" id="UP000735874">
    <property type="component" value="Unassembled WGS sequence"/>
</dbReference>
<feature type="transmembrane region" description="Helical" evidence="2">
    <location>
        <begin position="163"/>
        <end position="187"/>
    </location>
</feature>
<dbReference type="Proteomes" id="UP000251314">
    <property type="component" value="Unassembled WGS sequence"/>
</dbReference>